<keyword evidence="2" id="KW-0808">Transferase</keyword>
<dbReference type="EMBL" id="JBHSQW010000031">
    <property type="protein sequence ID" value="MFC5995455.1"/>
    <property type="molecule type" value="Genomic_DNA"/>
</dbReference>
<gene>
    <name evidence="2" type="primary">mftM</name>
    <name evidence="2" type="ORF">ACFQE5_14670</name>
</gene>
<dbReference type="SUPFAM" id="SSF53335">
    <property type="entry name" value="S-adenosyl-L-methionine-dependent methyltransferases"/>
    <property type="match status" value="1"/>
</dbReference>
<feature type="domain" description="Methyltransferase type 11" evidence="1">
    <location>
        <begin position="91"/>
        <end position="182"/>
    </location>
</feature>
<keyword evidence="2" id="KW-0489">Methyltransferase</keyword>
<organism evidence="2 3">
    <name type="scientific">Pseudonocardia hispaniensis</name>
    <dbReference type="NCBI Taxonomy" id="904933"/>
    <lineage>
        <taxon>Bacteria</taxon>
        <taxon>Bacillati</taxon>
        <taxon>Actinomycetota</taxon>
        <taxon>Actinomycetes</taxon>
        <taxon>Pseudonocardiales</taxon>
        <taxon>Pseudonocardiaceae</taxon>
        <taxon>Pseudonocardia</taxon>
    </lineage>
</organism>
<dbReference type="RefSeq" id="WP_379585503.1">
    <property type="nucleotide sequence ID" value="NZ_JBHSQW010000031.1"/>
</dbReference>
<evidence type="ECO:0000313" key="2">
    <source>
        <dbReference type="EMBL" id="MFC5995455.1"/>
    </source>
</evidence>
<dbReference type="CDD" id="cd02440">
    <property type="entry name" value="AdoMet_MTases"/>
    <property type="match status" value="1"/>
</dbReference>
<dbReference type="Proteomes" id="UP001596302">
    <property type="component" value="Unassembled WGS sequence"/>
</dbReference>
<name>A0ABW1J4L1_9PSEU</name>
<dbReference type="NCBIfam" id="NF041255">
    <property type="entry name" value="mycofact_MftM"/>
    <property type="match status" value="1"/>
</dbReference>
<reference evidence="3" key="1">
    <citation type="journal article" date="2019" name="Int. J. Syst. Evol. Microbiol.">
        <title>The Global Catalogue of Microorganisms (GCM) 10K type strain sequencing project: providing services to taxonomists for standard genome sequencing and annotation.</title>
        <authorList>
            <consortium name="The Broad Institute Genomics Platform"/>
            <consortium name="The Broad Institute Genome Sequencing Center for Infectious Disease"/>
            <person name="Wu L."/>
            <person name="Ma J."/>
        </authorList>
    </citation>
    <scope>NUCLEOTIDE SEQUENCE [LARGE SCALE GENOMIC DNA]</scope>
    <source>
        <strain evidence="3">CCM 8391</strain>
    </source>
</reference>
<dbReference type="Gene3D" id="3.40.50.150">
    <property type="entry name" value="Vaccinia Virus protein VP39"/>
    <property type="match status" value="1"/>
</dbReference>
<accession>A0ABW1J4L1</accession>
<dbReference type="InterPro" id="IPR029063">
    <property type="entry name" value="SAM-dependent_MTases_sf"/>
</dbReference>
<protein>
    <submittedName>
        <fullName evidence="2">Mycofactocin oligosaccharide methyltransferase MftM</fullName>
    </submittedName>
</protein>
<dbReference type="GO" id="GO:0008168">
    <property type="term" value="F:methyltransferase activity"/>
    <property type="evidence" value="ECO:0007669"/>
    <property type="project" value="UniProtKB-KW"/>
</dbReference>
<sequence length="289" mass="30237">MILLDRLDNDLAGWLARTLVGPGLLHPVAFEAAFVAVVTSAAPDPDEAWFAFYRNTLAALEGTARPGGTNAELAPVHARAAALTVGHDVVELGSCFGFLSLRLAAAGHRVTAVDVSAGTATLLARMAPRLGRRVAALAGDACAVPLADGCADTVLAVHLLEHLPEAAGDRVLAEMLRLARRRVVIAVPYEKVPNAIWGHVRRFDHATLRALGESSGHPFRVSDHHGGWLVIDRDQPSGAACPDRVATTPSVAACRTAFGREGSATVRAWRSCPPTGGGEADGRGAAPPW</sequence>
<keyword evidence="3" id="KW-1185">Reference proteome</keyword>
<dbReference type="GO" id="GO:0032259">
    <property type="term" value="P:methylation"/>
    <property type="evidence" value="ECO:0007669"/>
    <property type="project" value="UniProtKB-KW"/>
</dbReference>
<proteinExistence type="predicted"/>
<dbReference type="Pfam" id="PF08241">
    <property type="entry name" value="Methyltransf_11"/>
    <property type="match status" value="1"/>
</dbReference>
<evidence type="ECO:0000259" key="1">
    <source>
        <dbReference type="Pfam" id="PF08241"/>
    </source>
</evidence>
<evidence type="ECO:0000313" key="3">
    <source>
        <dbReference type="Proteomes" id="UP001596302"/>
    </source>
</evidence>
<comment type="caution">
    <text evidence="2">The sequence shown here is derived from an EMBL/GenBank/DDBJ whole genome shotgun (WGS) entry which is preliminary data.</text>
</comment>
<dbReference type="InterPro" id="IPR013216">
    <property type="entry name" value="Methyltransf_11"/>
</dbReference>